<keyword evidence="1" id="KW-0812">Transmembrane</keyword>
<feature type="domain" description="AAA+ ATPase" evidence="2">
    <location>
        <begin position="112"/>
        <end position="262"/>
    </location>
</feature>
<dbReference type="GO" id="GO:0030163">
    <property type="term" value="P:protein catabolic process"/>
    <property type="evidence" value="ECO:0007669"/>
    <property type="project" value="TreeGrafter"/>
</dbReference>
<dbReference type="OrthoDB" id="9809379at2"/>
<dbReference type="GO" id="GO:0005886">
    <property type="term" value="C:plasma membrane"/>
    <property type="evidence" value="ECO:0007669"/>
    <property type="project" value="TreeGrafter"/>
</dbReference>
<feature type="transmembrane region" description="Helical" evidence="1">
    <location>
        <begin position="32"/>
        <end position="53"/>
    </location>
</feature>
<dbReference type="GO" id="GO:0006508">
    <property type="term" value="P:proteolysis"/>
    <property type="evidence" value="ECO:0007669"/>
    <property type="project" value="InterPro"/>
</dbReference>
<gene>
    <name evidence="3" type="primary">ftsH</name>
    <name evidence="3" type="ORF">CPX_001397</name>
</gene>
<dbReference type="GO" id="GO:0051301">
    <property type="term" value="P:cell division"/>
    <property type="evidence" value="ECO:0007669"/>
    <property type="project" value="UniProtKB-KW"/>
</dbReference>
<dbReference type="Gene3D" id="1.20.58.760">
    <property type="entry name" value="Peptidase M41"/>
    <property type="match status" value="1"/>
</dbReference>
<dbReference type="InterPro" id="IPR027417">
    <property type="entry name" value="P-loop_NTPase"/>
</dbReference>
<keyword evidence="3" id="KW-0131">Cell cycle</keyword>
<dbReference type="GO" id="GO:0004176">
    <property type="term" value="F:ATP-dependent peptidase activity"/>
    <property type="evidence" value="ECO:0007669"/>
    <property type="project" value="InterPro"/>
</dbReference>
<sequence>MTQNFNNFDEFLHFDQNNSNKNPHKKKDWLNIIKNITSILLNVLLIIGVFYLITKAMSGDDAAANKEENSWAKDKLIKTYDKTFEDFYGYANEKNELKKLVEYVQNPKKGEVERGVILYGPPGTGKTFLAKTLAGELKGISPVYSATGSDFVEKYVGVGASRIRNLFKTAKEKAIKDNKNAYFIFIDEIETIGRARSKSDDNNHSEHESTLNALLANLDGFNQNKNEPQAIIIGATNRFDLLDDALTRQGRLGKHIYMGLPNLKTTEKLLEGSLKRSGLKMFSQENKESLDQRIQEIAKTIHQFGFSAAQIYSLAKKAKELEKKKTTSSKVTNEEIYNLMDEVLLGPISTNELNDEDKVRVAIHEMGHAILAHKLDHKVVRVTIEPRGQAGGYTLFLPNKASNLPTKKDLEKSIQISLGGRIAEEFFYGDGQFSVGASDDYKKAYSLASQMVTKYGMLPDSNVLSSSNKIPLMVFNSKMEPETHKLIQQIVNHSYDEALKLFESSISSSETKGKGQDLTEQIIRKTLTSNDKLLNVVNKLYKERKIYEKDMNDLLVNKK</sequence>
<dbReference type="STRING" id="479893.CPX_001397"/>
<dbReference type="InterPro" id="IPR037219">
    <property type="entry name" value="Peptidase_M41-like"/>
</dbReference>
<evidence type="ECO:0000259" key="2">
    <source>
        <dbReference type="SMART" id="SM00382"/>
    </source>
</evidence>
<reference evidence="4" key="1">
    <citation type="submission" date="2015-05" db="EMBL/GenBank/DDBJ databases">
        <title>Draft genome sequence of 'Candidatus Phytoplasma Pruni' strain CX, a plant pathogenic bacterium.</title>
        <authorList>
            <person name="Lee I.-M."/>
            <person name="Bottner-Parker K.D."/>
            <person name="Shao J."/>
            <person name="Gundersen-Rindal D.E."/>
            <person name="Zhao Y."/>
            <person name="Davis R.E."/>
        </authorList>
    </citation>
    <scope>NUCLEOTIDE SEQUENCE [LARGE SCALE GENOMIC DNA]</scope>
    <source>
        <strain evidence="4">CX</strain>
    </source>
</reference>
<dbReference type="InterPro" id="IPR003593">
    <property type="entry name" value="AAA+_ATPase"/>
</dbReference>
<dbReference type="GO" id="GO:0016887">
    <property type="term" value="F:ATP hydrolysis activity"/>
    <property type="evidence" value="ECO:0007669"/>
    <property type="project" value="InterPro"/>
</dbReference>
<keyword evidence="1" id="KW-1133">Transmembrane helix</keyword>
<comment type="caution">
    <text evidence="3">The sequence shown here is derived from an EMBL/GenBank/DDBJ whole genome shotgun (WGS) entry which is preliminary data.</text>
</comment>
<evidence type="ECO:0000313" key="4">
    <source>
        <dbReference type="Proteomes" id="UP000037386"/>
    </source>
</evidence>
<dbReference type="Proteomes" id="UP000037386">
    <property type="component" value="Unassembled WGS sequence"/>
</dbReference>
<dbReference type="PANTHER" id="PTHR23076:SF97">
    <property type="entry name" value="ATP-DEPENDENT ZINC METALLOPROTEASE YME1L1"/>
    <property type="match status" value="1"/>
</dbReference>
<dbReference type="GO" id="GO:0004222">
    <property type="term" value="F:metalloendopeptidase activity"/>
    <property type="evidence" value="ECO:0007669"/>
    <property type="project" value="InterPro"/>
</dbReference>
<dbReference type="EMBL" id="LHCF01000003">
    <property type="protein sequence ID" value="KOR75607.1"/>
    <property type="molecule type" value="Genomic_DNA"/>
</dbReference>
<dbReference type="GO" id="GO:0005524">
    <property type="term" value="F:ATP binding"/>
    <property type="evidence" value="ECO:0007669"/>
    <property type="project" value="InterPro"/>
</dbReference>
<accession>A0A0M1N0B8</accession>
<dbReference type="InterPro" id="IPR000642">
    <property type="entry name" value="Peptidase_M41"/>
</dbReference>
<dbReference type="Gene3D" id="3.40.50.300">
    <property type="entry name" value="P-loop containing nucleotide triphosphate hydrolases"/>
    <property type="match status" value="1"/>
</dbReference>
<keyword evidence="1" id="KW-0472">Membrane</keyword>
<dbReference type="AlphaFoldDB" id="A0A0M1N0B8"/>
<dbReference type="PATRIC" id="fig|479893.3.peg.180"/>
<dbReference type="PANTHER" id="PTHR23076">
    <property type="entry name" value="METALLOPROTEASE M41 FTSH"/>
    <property type="match status" value="1"/>
</dbReference>
<proteinExistence type="predicted"/>
<organism evidence="3 4">
    <name type="scientific">Candidatus Phytoplasma pruni</name>
    <dbReference type="NCBI Taxonomy" id="479893"/>
    <lineage>
        <taxon>Bacteria</taxon>
        <taxon>Bacillati</taxon>
        <taxon>Mycoplasmatota</taxon>
        <taxon>Mollicutes</taxon>
        <taxon>Acholeplasmatales</taxon>
        <taxon>Acholeplasmataceae</taxon>
        <taxon>Candidatus Phytoplasma</taxon>
        <taxon>16SrIII (X-disease group)</taxon>
    </lineage>
</organism>
<keyword evidence="3" id="KW-0132">Cell division</keyword>
<evidence type="ECO:0000313" key="3">
    <source>
        <dbReference type="EMBL" id="KOR75607.1"/>
    </source>
</evidence>
<dbReference type="RefSeq" id="WP_053521364.1">
    <property type="nucleotide sequence ID" value="NZ_LHCF01000003.1"/>
</dbReference>
<dbReference type="SUPFAM" id="SSF140990">
    <property type="entry name" value="FtsH protease domain-like"/>
    <property type="match status" value="1"/>
</dbReference>
<protein>
    <submittedName>
        <fullName evidence="3">Cell division protein ftsH-like protein</fullName>
    </submittedName>
</protein>
<dbReference type="Pfam" id="PF01434">
    <property type="entry name" value="Peptidase_M41"/>
    <property type="match status" value="1"/>
</dbReference>
<dbReference type="Pfam" id="PF00004">
    <property type="entry name" value="AAA"/>
    <property type="match status" value="1"/>
</dbReference>
<evidence type="ECO:0000256" key="1">
    <source>
        <dbReference type="SAM" id="Phobius"/>
    </source>
</evidence>
<dbReference type="InterPro" id="IPR003959">
    <property type="entry name" value="ATPase_AAA_core"/>
</dbReference>
<name>A0A0M1N0B8_9MOLU</name>
<dbReference type="SMART" id="SM00382">
    <property type="entry name" value="AAA"/>
    <property type="match status" value="1"/>
</dbReference>
<dbReference type="SUPFAM" id="SSF52540">
    <property type="entry name" value="P-loop containing nucleoside triphosphate hydrolases"/>
    <property type="match status" value="1"/>
</dbReference>